<organism evidence="1 2">
    <name type="scientific">Psychroserpens algicola</name>
    <dbReference type="NCBI Taxonomy" id="1719034"/>
    <lineage>
        <taxon>Bacteria</taxon>
        <taxon>Pseudomonadati</taxon>
        <taxon>Bacteroidota</taxon>
        <taxon>Flavobacteriia</taxon>
        <taxon>Flavobacteriales</taxon>
        <taxon>Flavobacteriaceae</taxon>
        <taxon>Psychroserpens</taxon>
    </lineage>
</organism>
<keyword evidence="2" id="KW-1185">Reference proteome</keyword>
<comment type="caution">
    <text evidence="1">The sequence shown here is derived from an EMBL/GenBank/DDBJ whole genome shotgun (WGS) entry which is preliminary data.</text>
</comment>
<name>A0ABT0H4B4_9FLAO</name>
<sequence>MTTLPQISVLDDIIAYPDDENPNMFYLARSTPQIRMDGDMPVFNGLFWTDKANGTDTSTSGLAGGYINFDINLGISEEEKTKVAQKLKQMKIQEQRRHDIVKLEKERLGLIARAKGQDTIPTPDVPEVGEIVFGALEYTEGTVTLLEEKEGGLVSWSSAGGPASLIGDNNAAFAIRLSADGAAVWYKALEQGDKAISARYDLKVKLRLPSLEIRAWAGSHQESTIERKVDRVWKNQDQGCSDADVERIDVSSVVETMTEEGLMNIEINKGSTKISDEHVNQLRTMAIKLIEEKVKEIIKSRIHGMTEEERKSSMIELMKEEVKSFVELRFTQRDVVEWPMSPQATIMNFLEDVSEENKKNVTKIVDLADDIVGTVEIPIQVNAAWEEAPYVSSVKVTAQYDSANKSKSWLFDKTKSKDKWLFRRPKQDDAVVKYTSEVYFKGVSEPLRIPTKETNGLINVEVGKIGLMVANFKPHTTLSSLSGDNKITGIQVDVNYKTPDAPEHFKTSLLFTPEEIDGKKLERALYTNIDAPIEYTVKYFSKNGKVIEMPKQKFYFSQNQSEDIFTPNPYEDTLDLDVELGMSPDQSLKKIIVEFQYEDTESQFTSEDKVELSAEDDWESVTAKLVQLHKDKQDFKYRYKLIGDNLFSKSGWVNSSGDQTVILPILQVKIDVSRLKIGEKYQNAVLELTYEHENQNINHQFFLSSDNASQPINWFIPRIDDHHDSYSYAMTLYPEQGDEITVSNLEGKGKFLIIKDVNS</sequence>
<accession>A0ABT0H4B4</accession>
<evidence type="ECO:0008006" key="3">
    <source>
        <dbReference type="Google" id="ProtNLM"/>
    </source>
</evidence>
<dbReference type="EMBL" id="JALPQF010000001">
    <property type="protein sequence ID" value="MCK8479007.1"/>
    <property type="molecule type" value="Genomic_DNA"/>
</dbReference>
<reference evidence="1" key="1">
    <citation type="submission" date="2022-04" db="EMBL/GenBank/DDBJ databases">
        <authorList>
            <person name="Ren T."/>
        </authorList>
    </citation>
    <scope>NUCLEOTIDE SEQUENCE</scope>
    <source>
        <strain evidence="1">F63249</strain>
    </source>
</reference>
<dbReference type="Proteomes" id="UP001203687">
    <property type="component" value="Unassembled WGS sequence"/>
</dbReference>
<evidence type="ECO:0000313" key="2">
    <source>
        <dbReference type="Proteomes" id="UP001203687"/>
    </source>
</evidence>
<protein>
    <recommendedName>
        <fullName evidence="3">DUF4139 domain-containing protein</fullName>
    </recommendedName>
</protein>
<gene>
    <name evidence="1" type="ORF">MUY34_00165</name>
</gene>
<dbReference type="RefSeq" id="WP_248411444.1">
    <property type="nucleotide sequence ID" value="NZ_JALPQF010000001.1"/>
</dbReference>
<evidence type="ECO:0000313" key="1">
    <source>
        <dbReference type="EMBL" id="MCK8479007.1"/>
    </source>
</evidence>
<proteinExistence type="predicted"/>